<reference evidence="2 3" key="1">
    <citation type="submission" date="2017-12" db="EMBL/GenBank/DDBJ databases">
        <title>High-resolution comparative analysis of great ape genomes.</title>
        <authorList>
            <person name="Pollen A."/>
            <person name="Hastie A."/>
            <person name="Hormozdiari F."/>
            <person name="Dougherty M."/>
            <person name="Liu R."/>
            <person name="Chaisson M."/>
            <person name="Hoppe E."/>
            <person name="Hill C."/>
            <person name="Pang A."/>
            <person name="Hillier L."/>
            <person name="Baker C."/>
            <person name="Armstrong J."/>
            <person name="Shendure J."/>
            <person name="Paten B."/>
            <person name="Wilson R."/>
            <person name="Chao H."/>
            <person name="Schneider V."/>
            <person name="Ventura M."/>
            <person name="Kronenberg Z."/>
            <person name="Murali S."/>
            <person name="Gordon D."/>
            <person name="Cantsilieris S."/>
            <person name="Munson K."/>
            <person name="Nelson B."/>
            <person name="Raja A."/>
            <person name="Underwood J."/>
            <person name="Diekhans M."/>
            <person name="Fiddes I."/>
            <person name="Haussler D."/>
            <person name="Eichler E."/>
        </authorList>
    </citation>
    <scope>NUCLEOTIDE SEQUENCE [LARGE SCALE GENOMIC DNA]</scope>
    <source>
        <strain evidence="2">Yerkes chimp pedigree #C0471</strain>
    </source>
</reference>
<dbReference type="Pfam" id="PF07748">
    <property type="entry name" value="Glyco_hydro_38C"/>
    <property type="match status" value="1"/>
</dbReference>
<evidence type="ECO:0000313" key="3">
    <source>
        <dbReference type="Proteomes" id="UP000236370"/>
    </source>
</evidence>
<dbReference type="InterPro" id="IPR011682">
    <property type="entry name" value="Glyco_hydro_38_C"/>
</dbReference>
<gene>
    <name evidence="2" type="ORF">CK820_G0032358</name>
</gene>
<organism evidence="2 3">
    <name type="scientific">Pan troglodytes</name>
    <name type="common">Chimpanzee</name>
    <dbReference type="NCBI Taxonomy" id="9598"/>
    <lineage>
        <taxon>Eukaryota</taxon>
        <taxon>Metazoa</taxon>
        <taxon>Chordata</taxon>
        <taxon>Craniata</taxon>
        <taxon>Vertebrata</taxon>
        <taxon>Euteleostomi</taxon>
        <taxon>Mammalia</taxon>
        <taxon>Eutheria</taxon>
        <taxon>Euarchontoglires</taxon>
        <taxon>Primates</taxon>
        <taxon>Haplorrhini</taxon>
        <taxon>Catarrhini</taxon>
        <taxon>Hominidae</taxon>
        <taxon>Pan</taxon>
    </lineage>
</organism>
<protein>
    <submittedName>
        <fullName evidence="2">MAN2A2 isoform 23</fullName>
    </submittedName>
</protein>
<dbReference type="AlphaFoldDB" id="A0A2J8L6J5"/>
<dbReference type="Gene3D" id="2.70.98.30">
    <property type="entry name" value="Golgi alpha-mannosidase II, domain 4"/>
    <property type="match status" value="1"/>
</dbReference>
<feature type="domain" description="Glycosyl hydrolase family 38 C-terminal" evidence="1">
    <location>
        <begin position="37"/>
        <end position="101"/>
    </location>
</feature>
<feature type="non-terminal residue" evidence="2">
    <location>
        <position position="164"/>
    </location>
</feature>
<dbReference type="GO" id="GO:0030246">
    <property type="term" value="F:carbohydrate binding"/>
    <property type="evidence" value="ECO:0007669"/>
    <property type="project" value="InterPro"/>
</dbReference>
<dbReference type="GO" id="GO:0006013">
    <property type="term" value="P:mannose metabolic process"/>
    <property type="evidence" value="ECO:0007669"/>
    <property type="project" value="InterPro"/>
</dbReference>
<feature type="non-terminal residue" evidence="2">
    <location>
        <position position="1"/>
    </location>
</feature>
<evidence type="ECO:0000313" key="2">
    <source>
        <dbReference type="EMBL" id="PNI42892.1"/>
    </source>
</evidence>
<dbReference type="GO" id="GO:0004559">
    <property type="term" value="F:alpha-mannosidase activity"/>
    <property type="evidence" value="ECO:0007669"/>
    <property type="project" value="InterPro"/>
</dbReference>
<proteinExistence type="predicted"/>
<accession>A0A2J8L6J5</accession>
<dbReference type="PANTHER" id="PTHR11607:SF57">
    <property type="entry name" value="ALPHA-MANNOSIDASE 2X"/>
    <property type="match status" value="1"/>
</dbReference>
<comment type="caution">
    <text evidence="2">The sequence shown here is derived from an EMBL/GenBank/DDBJ whole genome shotgun (WGS) entry which is preliminary data.</text>
</comment>
<dbReference type="Proteomes" id="UP000236370">
    <property type="component" value="Unassembled WGS sequence"/>
</dbReference>
<sequence length="164" mass="18561">TSPRSPPCCVSLKALSSQRWLRTTSTFTRRSGFTICQVQPRRYLKKLPLQANFYPMPVMAYIQDAQKRLTLHTAQALGVSSLKDGQLEVILDRRLMQDDNRGLGQGLKDNKRTCNRFRLLLERRTVGSEVQDSHSTSYPSLLSHLTSMYLNAPALALPVARTQL</sequence>
<dbReference type="InterPro" id="IPR050843">
    <property type="entry name" value="Glycosyl_Hydrlase_38"/>
</dbReference>
<name>A0A2J8L6J5_PANTR</name>
<dbReference type="SUPFAM" id="SSF74650">
    <property type="entry name" value="Galactose mutarotase-like"/>
    <property type="match status" value="1"/>
</dbReference>
<dbReference type="PANTHER" id="PTHR11607">
    <property type="entry name" value="ALPHA-MANNOSIDASE"/>
    <property type="match status" value="1"/>
</dbReference>
<dbReference type="EMBL" id="NBAG03000308">
    <property type="protein sequence ID" value="PNI42892.1"/>
    <property type="molecule type" value="Genomic_DNA"/>
</dbReference>
<dbReference type="InterPro" id="IPR011013">
    <property type="entry name" value="Gal_mutarotase_sf_dom"/>
</dbReference>
<evidence type="ECO:0000259" key="1">
    <source>
        <dbReference type="Pfam" id="PF07748"/>
    </source>
</evidence>